<dbReference type="Pfam" id="PF20148">
    <property type="entry name" value="DUF6531"/>
    <property type="match status" value="1"/>
</dbReference>
<evidence type="ECO:0000313" key="7">
    <source>
        <dbReference type="Proteomes" id="UP000184600"/>
    </source>
</evidence>
<keyword evidence="7" id="KW-1185">Reference proteome</keyword>
<reference evidence="7" key="1">
    <citation type="submission" date="2016-12" db="EMBL/GenBank/DDBJ databases">
        <authorList>
            <person name="Rodrigo-Torres L."/>
            <person name="Arahal R.D."/>
            <person name="Lucena T."/>
        </authorList>
    </citation>
    <scope>NUCLEOTIDE SEQUENCE [LARGE SCALE GENOMIC DNA]</scope>
</reference>
<evidence type="ECO:0000259" key="4">
    <source>
        <dbReference type="Pfam" id="PF20148"/>
    </source>
</evidence>
<sequence length="1643" mass="186015">MSKSNQQKKADIMSSAQAADQNFSTDKVLDCGCVKCGCELFIRYHYDDEQPIAGADVVLTDSNKTEVSGKTDDNGLLKVKDMGCGAYDLMLGEGKDTFRPKDVMDNNPVLQKNPKYAVLAGEYFALYATLNRAGYLEYDADDSSDSHIDIDRKLSGGFLPDKYEPAYKRYYELLDEINDGSMALRKAVNKIHSSLAGEMAGLAHDNTAILLFCEIALGFVPVVGQAMDLYDLGCWGWDTCTKDELDFWHWAGGVLVLIGFVPGLGDATKKTGKTIINALEKADSRVIQKAIKILRSLSNGNLVKFLKKFGSTLDEYAGKAKKLLQEIIAGLTDAVNKSNNWAMVLMKDAFVKLVEAMKKLESKIDEMTGKIKSKVDEFVEKVVTHKTGTPYKKKTLETPKSTNAGKENYRQKDLDDAEVKKTHEAQQAKDKKVCADDPVDKVKAKEKDPVVCKDDPVDVSTGQVFESRQDFVLAGFQPLIHSRYYHSTGRRETGLMGTLWRSSWDICLQVNDTDVTFIDEDYTTAEFLLPYQDLPTQSAEKPEYWLHRGDCGELILKHKDGLQYWFEHAVGSELRLTRIRDAYGNENAFLYERGTLKWVMLSDERLVQVETERRRITCLTLCDGLKNPLRELARYTYDAQGWLMSVRGEPGRNFDYQYSKEGYLTRWQDLAQTWAEHDYDARGRVTDNRCAEGYWSGQVRYDDEKRIHYHKSTFGGITEFHLNEQYRAVAIVDPAGHRAEQQWQDDRLTGETNALGETQAYQYDTWGNVTSVLQPDGAEHTYTYNEQGWLTAYMNPAGASWLYEHNPQGDLTRVTDPDGRSWQYTYTSRGLRESVTGPDGSSARYQYNEHGLISRIEPSVGYGMTFHYDALDRLIKRENDNKLVRRWCYEGKQLNPSQVIYEDGTTARFSYDIEGNLTSVTDTLGNTRWFEYGAFDKLRSVTDPTGATTRYHYNVEAEFAGVTNSKGDQWLYEFDALGRIASERHYDGRKESFSYDPAGRMVKRIKPDGHHYRYAYDPCGRLLEAQSFDHHDNPTGKSWYEYDEAARLKYAENGDAWVEMAYSPAGLLLSENLNGTPVTHEYDAAGRRTAMNGTQTARAYQWQQQQLMQLHMGEHDPLKFAYHASGQESSRTSEAGFGLFHDWSATGLLTRQSLGAGYAQAGRGTVLRQYQYDALDQLTGIEDKRRGHTEFTLNPNGQISAVRQRKSWETKASFVQLFGYDSELNLNQTGTGSEYSGNVVSMADERLKRQQRDYDKAGRVVETGRFKYVYDECGRVTLKTETKDGFRPQTTRFIWNDEDRLTHIELPDGRRYRYRYDPFGRRIAKECERTQQQTHYLWDGNTVVQQSKITADGTALQSTEYLYEPDTFRPLAQITTDHDTGRERLHYIVTDHAGTPQELCTPDGEIQWQGDQHLWGKYQQQRTQVNRSYLEEVANDAITCDLRYQGQIEDTESGLYYNLNRYYDADSGQYLSPDPIGMAGGLRPQGYVFNPLGVVDPLGLTECSVKDNEKVAISRNSARKLLKSRGLNKQIQHDTVNSFDGQIYASRGKAGDVFTITEHTPGSASQVYVTRGSAGATAAERRANLALPPNNSATYEGKVALTRDQVLLEGKVAPQLQWGQDKVGGGWQIVTAGGKYSGATELL</sequence>
<evidence type="ECO:0000259" key="3">
    <source>
        <dbReference type="Pfam" id="PF03527"/>
    </source>
</evidence>
<dbReference type="PANTHER" id="PTHR32305:SF15">
    <property type="entry name" value="PROTEIN RHSA-RELATED"/>
    <property type="match status" value="1"/>
</dbReference>
<dbReference type="InterPro" id="IPR006530">
    <property type="entry name" value="YD"/>
</dbReference>
<name>A0A1M7Z353_9VIBR</name>
<dbReference type="GO" id="GO:0016787">
    <property type="term" value="F:hydrolase activity"/>
    <property type="evidence" value="ECO:0007669"/>
    <property type="project" value="UniProtKB-KW"/>
</dbReference>
<feature type="domain" description="Teneurin-like YD-shell" evidence="5">
    <location>
        <begin position="905"/>
        <end position="1042"/>
    </location>
</feature>
<evidence type="ECO:0000256" key="2">
    <source>
        <dbReference type="SAM" id="Coils"/>
    </source>
</evidence>
<dbReference type="STRING" id="1117707.VQ7734_05015"/>
<dbReference type="InterPro" id="IPR045351">
    <property type="entry name" value="DUF6531"/>
</dbReference>
<dbReference type="Pfam" id="PF05593">
    <property type="entry name" value="RHS_repeat"/>
    <property type="match status" value="1"/>
</dbReference>
<dbReference type="Gene3D" id="2.180.10.10">
    <property type="entry name" value="RHS repeat-associated core"/>
    <property type="match status" value="2"/>
</dbReference>
<proteinExistence type="predicted"/>
<dbReference type="Pfam" id="PF03527">
    <property type="entry name" value="RHS"/>
    <property type="match status" value="1"/>
</dbReference>
<dbReference type="NCBIfam" id="TIGR03696">
    <property type="entry name" value="Rhs_assc_core"/>
    <property type="match status" value="1"/>
</dbReference>
<protein>
    <submittedName>
        <fullName evidence="6">Putative deoxyribonuclease RhsC</fullName>
        <ecNumber evidence="6">3.1.-.-</ecNumber>
    </submittedName>
</protein>
<keyword evidence="1" id="KW-0677">Repeat</keyword>
<feature type="coiled-coil region" evidence="2">
    <location>
        <begin position="350"/>
        <end position="377"/>
    </location>
</feature>
<dbReference type="RefSeq" id="WP_073586644.1">
    <property type="nucleotide sequence ID" value="NZ_AP024898.1"/>
</dbReference>
<dbReference type="OrthoDB" id="9816400at2"/>
<dbReference type="InterPro" id="IPR022385">
    <property type="entry name" value="Rhs_assc_core"/>
</dbReference>
<feature type="domain" description="RHS protein conserved region" evidence="3">
    <location>
        <begin position="1386"/>
        <end position="1421"/>
    </location>
</feature>
<dbReference type="EMBL" id="FRFG01000108">
    <property type="protein sequence ID" value="SHO59235.1"/>
    <property type="molecule type" value="Genomic_DNA"/>
</dbReference>
<dbReference type="InterPro" id="IPR050708">
    <property type="entry name" value="T6SS_VgrG/RHS"/>
</dbReference>
<evidence type="ECO:0000313" key="6">
    <source>
        <dbReference type="EMBL" id="SHO59235.1"/>
    </source>
</evidence>
<gene>
    <name evidence="6" type="primary">rhsC_5</name>
    <name evidence="6" type="ORF">VQ7734_05015</name>
</gene>
<dbReference type="CDD" id="cd20746">
    <property type="entry name" value="FIX_Ntox15_NUC_DUF4112_RhsA-like"/>
    <property type="match status" value="1"/>
</dbReference>
<feature type="domain" description="Teneurin-like YD-shell" evidence="5">
    <location>
        <begin position="757"/>
        <end position="892"/>
    </location>
</feature>
<dbReference type="InterPro" id="IPR049802">
    <property type="entry name" value="RhsC-like_FIX"/>
</dbReference>
<keyword evidence="6" id="KW-0378">Hydrolase</keyword>
<dbReference type="InterPro" id="IPR001826">
    <property type="entry name" value="RHS"/>
</dbReference>
<dbReference type="InterPro" id="IPR056823">
    <property type="entry name" value="TEN-like_YD-shell"/>
</dbReference>
<feature type="domain" description="DUF6531" evidence="4">
    <location>
        <begin position="455"/>
        <end position="527"/>
    </location>
</feature>
<dbReference type="Proteomes" id="UP000184600">
    <property type="component" value="Unassembled WGS sequence"/>
</dbReference>
<dbReference type="PANTHER" id="PTHR32305">
    <property type="match status" value="1"/>
</dbReference>
<dbReference type="Pfam" id="PF25023">
    <property type="entry name" value="TEN_YD-shell"/>
    <property type="match status" value="2"/>
</dbReference>
<accession>A0A1M7Z353</accession>
<dbReference type="NCBIfam" id="TIGR01643">
    <property type="entry name" value="YD_repeat_2x"/>
    <property type="match status" value="6"/>
</dbReference>
<organism evidence="6 7">
    <name type="scientific">Vibrio quintilis</name>
    <dbReference type="NCBI Taxonomy" id="1117707"/>
    <lineage>
        <taxon>Bacteria</taxon>
        <taxon>Pseudomonadati</taxon>
        <taxon>Pseudomonadota</taxon>
        <taxon>Gammaproteobacteria</taxon>
        <taxon>Vibrionales</taxon>
        <taxon>Vibrionaceae</taxon>
        <taxon>Vibrio</taxon>
    </lineage>
</organism>
<dbReference type="EC" id="3.1.-.-" evidence="6"/>
<dbReference type="InterPro" id="IPR031325">
    <property type="entry name" value="RHS_repeat"/>
</dbReference>
<evidence type="ECO:0000256" key="1">
    <source>
        <dbReference type="ARBA" id="ARBA00022737"/>
    </source>
</evidence>
<keyword evidence="2" id="KW-0175">Coiled coil</keyword>
<evidence type="ECO:0000259" key="5">
    <source>
        <dbReference type="Pfam" id="PF25023"/>
    </source>
</evidence>